<feature type="transmembrane region" description="Helical" evidence="5">
    <location>
        <begin position="87"/>
        <end position="105"/>
    </location>
</feature>
<comment type="subcellular location">
    <subcellularLocation>
        <location evidence="5">Cell inner membrane</location>
        <topology evidence="5">Multi-pass membrane protein</topology>
    </subcellularLocation>
</comment>
<evidence type="ECO:0000256" key="5">
    <source>
        <dbReference type="HAMAP-Rule" id="MF_00189"/>
    </source>
</evidence>
<evidence type="ECO:0000256" key="3">
    <source>
        <dbReference type="ARBA" id="ARBA00022989"/>
    </source>
</evidence>
<keyword evidence="1 5" id="KW-1003">Cell membrane</keyword>
<dbReference type="PANTHER" id="PTHR36917:SF1">
    <property type="entry name" value="INNER MEMBRANE-SPANNING PROTEIN YCIB"/>
    <property type="match status" value="1"/>
</dbReference>
<dbReference type="RefSeq" id="WP_209023560.1">
    <property type="nucleotide sequence ID" value="NZ_JAATIT010000001.1"/>
</dbReference>
<accession>A0A7X6B7M5</accession>
<keyword evidence="2 5" id="KW-0812">Transmembrane</keyword>
<feature type="transmembrane region" description="Helical" evidence="5">
    <location>
        <begin position="187"/>
        <end position="206"/>
    </location>
</feature>
<dbReference type="AlphaFoldDB" id="A0A7X6B7M5"/>
<feature type="transmembrane region" description="Helical" evidence="5">
    <location>
        <begin position="26"/>
        <end position="45"/>
    </location>
</feature>
<dbReference type="InterPro" id="IPR006008">
    <property type="entry name" value="YciB"/>
</dbReference>
<feature type="transmembrane region" description="Helical" evidence="5">
    <location>
        <begin position="153"/>
        <end position="175"/>
    </location>
</feature>
<comment type="caution">
    <text evidence="6">The sequence shown here is derived from an EMBL/GenBank/DDBJ whole genome shotgun (WGS) entry which is preliminary data.</text>
</comment>
<evidence type="ECO:0000256" key="2">
    <source>
        <dbReference type="ARBA" id="ARBA00022692"/>
    </source>
</evidence>
<comment type="similarity">
    <text evidence="5">Belongs to the YciB family.</text>
</comment>
<comment type="function">
    <text evidence="5">Plays a role in cell envelope biogenesis, maintenance of cell envelope integrity and membrane homeostasis.</text>
</comment>
<reference evidence="6 7" key="1">
    <citation type="submission" date="2020-03" db="EMBL/GenBank/DDBJ databases">
        <title>Genomic Encyclopedia of Type Strains, Phase IV (KMG-IV): sequencing the most valuable type-strain genomes for metagenomic binning, comparative biology and taxonomic classification.</title>
        <authorList>
            <person name="Goeker M."/>
        </authorList>
    </citation>
    <scope>NUCLEOTIDE SEQUENCE [LARGE SCALE GENOMIC DNA]</scope>
    <source>
        <strain evidence="6 7">DSM 25229</strain>
    </source>
</reference>
<feature type="transmembrane region" description="Helical" evidence="5">
    <location>
        <begin position="52"/>
        <end position="75"/>
    </location>
</feature>
<keyword evidence="5" id="KW-0997">Cell inner membrane</keyword>
<dbReference type="Proteomes" id="UP000535078">
    <property type="component" value="Unassembled WGS sequence"/>
</dbReference>
<dbReference type="GO" id="GO:0005886">
    <property type="term" value="C:plasma membrane"/>
    <property type="evidence" value="ECO:0007669"/>
    <property type="project" value="UniProtKB-SubCell"/>
</dbReference>
<dbReference type="PANTHER" id="PTHR36917">
    <property type="entry name" value="INTRACELLULAR SEPTATION PROTEIN A-RELATED"/>
    <property type="match status" value="1"/>
</dbReference>
<evidence type="ECO:0000256" key="1">
    <source>
        <dbReference type="ARBA" id="ARBA00022475"/>
    </source>
</evidence>
<feature type="transmembrane region" description="Helical" evidence="5">
    <location>
        <begin position="117"/>
        <end position="133"/>
    </location>
</feature>
<name>A0A7X6B7M5_9SPHN</name>
<proteinExistence type="inferred from homology"/>
<sequence length="227" mass="24837">MSDVLPSGPEPVPAPPPAPSSSGHGWLNFVIDFGPLLVFFLAYKLSSGGEGAFAATTAAIKGTVAFMVAIVIAMAVSKWKLGKISPMLWMSSILVIGFGALTIWFHDERFIVMKPTIIYAAFAVLLLGGYWFKRPMLKYLLQSALEGLTERGWLLLSRNWGLFFAALGIANHAMYEMIQVKQMSFDLWLTIKVWGVTALSFLFTLSQVPVMLKNGLAVSEEAADKQA</sequence>
<dbReference type="EMBL" id="JAATIT010000001">
    <property type="protein sequence ID" value="NJB88790.1"/>
    <property type="molecule type" value="Genomic_DNA"/>
</dbReference>
<keyword evidence="7" id="KW-1185">Reference proteome</keyword>
<protein>
    <recommendedName>
        <fullName evidence="5">Inner membrane-spanning protein YciB</fullName>
    </recommendedName>
</protein>
<dbReference type="HAMAP" id="MF_00189">
    <property type="entry name" value="YciB"/>
    <property type="match status" value="1"/>
</dbReference>
<keyword evidence="4 5" id="KW-0472">Membrane</keyword>
<evidence type="ECO:0000313" key="6">
    <source>
        <dbReference type="EMBL" id="NJB88790.1"/>
    </source>
</evidence>
<gene>
    <name evidence="5" type="primary">yciB</name>
    <name evidence="6" type="ORF">GGR90_000942</name>
</gene>
<dbReference type="Pfam" id="PF04279">
    <property type="entry name" value="IspA"/>
    <property type="match status" value="1"/>
</dbReference>
<evidence type="ECO:0000313" key="7">
    <source>
        <dbReference type="Proteomes" id="UP000535078"/>
    </source>
</evidence>
<evidence type="ECO:0000256" key="4">
    <source>
        <dbReference type="ARBA" id="ARBA00023136"/>
    </source>
</evidence>
<organism evidence="6 7">
    <name type="scientific">Sphingopyxis italica</name>
    <dbReference type="NCBI Taxonomy" id="1129133"/>
    <lineage>
        <taxon>Bacteria</taxon>
        <taxon>Pseudomonadati</taxon>
        <taxon>Pseudomonadota</taxon>
        <taxon>Alphaproteobacteria</taxon>
        <taxon>Sphingomonadales</taxon>
        <taxon>Sphingomonadaceae</taxon>
        <taxon>Sphingopyxis</taxon>
    </lineage>
</organism>
<keyword evidence="3 5" id="KW-1133">Transmembrane helix</keyword>